<evidence type="ECO:0008006" key="3">
    <source>
        <dbReference type="Google" id="ProtNLM"/>
    </source>
</evidence>
<gene>
    <name evidence="1" type="ORF">KCG35_23405</name>
</gene>
<protein>
    <recommendedName>
        <fullName evidence="3">Transposase</fullName>
    </recommendedName>
</protein>
<dbReference type="Pfam" id="PF03400">
    <property type="entry name" value="DDE_Tnp_IS1"/>
    <property type="match status" value="1"/>
</dbReference>
<evidence type="ECO:0000313" key="1">
    <source>
        <dbReference type="EMBL" id="MBU2714005.1"/>
    </source>
</evidence>
<reference evidence="1 2" key="1">
    <citation type="submission" date="2021-04" db="EMBL/GenBank/DDBJ databases">
        <authorList>
            <person name="Pira H."/>
            <person name="Risdian C."/>
            <person name="Wink J."/>
        </authorList>
    </citation>
    <scope>NUCLEOTIDE SEQUENCE [LARGE SCALE GENOMIC DNA]</scope>
    <source>
        <strain evidence="1 2">WH53</strain>
    </source>
</reference>
<proteinExistence type="predicted"/>
<organism evidence="1 2">
    <name type="scientific">Zooshikella harenae</name>
    <dbReference type="NCBI Taxonomy" id="2827238"/>
    <lineage>
        <taxon>Bacteria</taxon>
        <taxon>Pseudomonadati</taxon>
        <taxon>Pseudomonadota</taxon>
        <taxon>Gammaproteobacteria</taxon>
        <taxon>Oceanospirillales</taxon>
        <taxon>Zooshikellaceae</taxon>
        <taxon>Zooshikella</taxon>
    </lineage>
</organism>
<accession>A0ABS5ZJ95</accession>
<sequence length="35" mass="4216">MKRLTRKTICFSKTNQMHDIVIGLFINRYEFGLQI</sequence>
<dbReference type="Proteomes" id="UP000690515">
    <property type="component" value="Unassembled WGS sequence"/>
</dbReference>
<comment type="caution">
    <text evidence="1">The sequence shown here is derived from an EMBL/GenBank/DDBJ whole genome shotgun (WGS) entry which is preliminary data.</text>
</comment>
<name>A0ABS5ZJ95_9GAMM</name>
<keyword evidence="2" id="KW-1185">Reference proteome</keyword>
<dbReference type="InterPro" id="IPR005063">
    <property type="entry name" value="Transposase_27"/>
</dbReference>
<dbReference type="EMBL" id="JAGSOY010000132">
    <property type="protein sequence ID" value="MBU2714005.1"/>
    <property type="molecule type" value="Genomic_DNA"/>
</dbReference>
<evidence type="ECO:0000313" key="2">
    <source>
        <dbReference type="Proteomes" id="UP000690515"/>
    </source>
</evidence>